<feature type="region of interest" description="Disordered" evidence="1">
    <location>
        <begin position="180"/>
        <end position="203"/>
    </location>
</feature>
<dbReference type="RefSeq" id="WP_271190185.1">
    <property type="nucleotide sequence ID" value="NZ_BSFP01000110.1"/>
</dbReference>
<protein>
    <recommendedName>
        <fullName evidence="4">Phytanoyl-CoA dioxygenase</fullName>
    </recommendedName>
</protein>
<dbReference type="Gene3D" id="2.60.120.620">
    <property type="entry name" value="q2cbj1_9rhob like domain"/>
    <property type="match status" value="1"/>
</dbReference>
<proteinExistence type="predicted"/>
<organism evidence="2 3">
    <name type="scientific">Dactylosporangium matsuzakiense</name>
    <dbReference type="NCBI Taxonomy" id="53360"/>
    <lineage>
        <taxon>Bacteria</taxon>
        <taxon>Bacillati</taxon>
        <taxon>Actinomycetota</taxon>
        <taxon>Actinomycetes</taxon>
        <taxon>Micromonosporales</taxon>
        <taxon>Micromonosporaceae</taxon>
        <taxon>Dactylosporangium</taxon>
    </lineage>
</organism>
<gene>
    <name evidence="2" type="ORF">GCM10017581_095290</name>
</gene>
<comment type="caution">
    <text evidence="2">The sequence shown here is derived from an EMBL/GenBank/DDBJ whole genome shotgun (WGS) entry which is preliminary data.</text>
</comment>
<sequence>MLQDNGYLLVRDFLSAEQVEQVRAAFDRYLLSDEKAENIIEATELLQIPEMNFIFDERLLEALKVWLGGSLTYYPNYVGRLNRRTGWHIDHGFSPKYLPDGQRRSRRRVRERDERGELRGAVQGEVQGVEATVLNAVQQFVPCRPDGSTLREHREPKRPGTCAHRRLTSVAVAQCAPQRRRMRDEGCGPHGITSTSDSETPEAVRQHAVASTCTRSCGCRLRMNHSPSAGAADAS</sequence>
<dbReference type="SUPFAM" id="SSF51197">
    <property type="entry name" value="Clavaminate synthase-like"/>
    <property type="match status" value="1"/>
</dbReference>
<dbReference type="AlphaFoldDB" id="A0A9W6KTF5"/>
<name>A0A9W6KTF5_9ACTN</name>
<evidence type="ECO:0000256" key="1">
    <source>
        <dbReference type="SAM" id="MobiDB-lite"/>
    </source>
</evidence>
<feature type="region of interest" description="Disordered" evidence="1">
    <location>
        <begin position="98"/>
        <end position="117"/>
    </location>
</feature>
<keyword evidence="3" id="KW-1185">Reference proteome</keyword>
<evidence type="ECO:0008006" key="4">
    <source>
        <dbReference type="Google" id="ProtNLM"/>
    </source>
</evidence>
<reference evidence="2" key="1">
    <citation type="journal article" date="2014" name="Int. J. Syst. Evol. Microbiol.">
        <title>Complete genome sequence of Corynebacterium casei LMG S-19264T (=DSM 44701T), isolated from a smear-ripened cheese.</title>
        <authorList>
            <consortium name="US DOE Joint Genome Institute (JGI-PGF)"/>
            <person name="Walter F."/>
            <person name="Albersmeier A."/>
            <person name="Kalinowski J."/>
            <person name="Ruckert C."/>
        </authorList>
    </citation>
    <scope>NUCLEOTIDE SEQUENCE</scope>
    <source>
        <strain evidence="2">VKM Ac-1321</strain>
    </source>
</reference>
<accession>A0A9W6KTF5</accession>
<evidence type="ECO:0000313" key="2">
    <source>
        <dbReference type="EMBL" id="GLL07772.1"/>
    </source>
</evidence>
<dbReference type="EMBL" id="BSFP01000110">
    <property type="protein sequence ID" value="GLL07772.1"/>
    <property type="molecule type" value="Genomic_DNA"/>
</dbReference>
<reference evidence="2" key="2">
    <citation type="submission" date="2023-01" db="EMBL/GenBank/DDBJ databases">
        <authorList>
            <person name="Sun Q."/>
            <person name="Evtushenko L."/>
        </authorList>
    </citation>
    <scope>NUCLEOTIDE SEQUENCE</scope>
    <source>
        <strain evidence="2">VKM Ac-1321</strain>
    </source>
</reference>
<dbReference type="Proteomes" id="UP001143480">
    <property type="component" value="Unassembled WGS sequence"/>
</dbReference>
<evidence type="ECO:0000313" key="3">
    <source>
        <dbReference type="Proteomes" id="UP001143480"/>
    </source>
</evidence>